<dbReference type="InterPro" id="IPR018711">
    <property type="entry name" value="NAGPA"/>
</dbReference>
<feature type="chain" id="PRO_5038426793" evidence="2">
    <location>
        <begin position="24"/>
        <end position="766"/>
    </location>
</feature>
<name>A0A9D1SE96_9FIRM</name>
<dbReference type="PANTHER" id="PTHR40446:SF2">
    <property type="entry name" value="N-ACETYLGLUCOSAMINE-1-PHOSPHODIESTER ALPHA-N-ACETYLGLUCOSAMINIDASE"/>
    <property type="match status" value="1"/>
</dbReference>
<accession>A0A9D1SE96</accession>
<feature type="signal peptide" evidence="2">
    <location>
        <begin position="1"/>
        <end position="23"/>
    </location>
</feature>
<protein>
    <submittedName>
        <fullName evidence="4">S-layer homology domain-containing protein</fullName>
    </submittedName>
</protein>
<keyword evidence="2" id="KW-0732">Signal</keyword>
<dbReference type="PROSITE" id="PS51272">
    <property type="entry name" value="SLH"/>
    <property type="match status" value="3"/>
</dbReference>
<dbReference type="EMBL" id="DVNB01000051">
    <property type="protein sequence ID" value="HIU57169.1"/>
    <property type="molecule type" value="Genomic_DNA"/>
</dbReference>
<evidence type="ECO:0000256" key="2">
    <source>
        <dbReference type="SAM" id="SignalP"/>
    </source>
</evidence>
<feature type="domain" description="SLH" evidence="3">
    <location>
        <begin position="711"/>
        <end position="766"/>
    </location>
</feature>
<dbReference type="InterPro" id="IPR001119">
    <property type="entry name" value="SLH_dom"/>
</dbReference>
<feature type="domain" description="SLH" evidence="3">
    <location>
        <begin position="580"/>
        <end position="646"/>
    </location>
</feature>
<dbReference type="Pfam" id="PF09992">
    <property type="entry name" value="NAGPA"/>
    <property type="match status" value="1"/>
</dbReference>
<organism evidence="4 5">
    <name type="scientific">Candidatus Ornithomonoglobus merdipullorum</name>
    <dbReference type="NCBI Taxonomy" id="2840895"/>
    <lineage>
        <taxon>Bacteria</taxon>
        <taxon>Bacillati</taxon>
        <taxon>Bacillota</taxon>
        <taxon>Clostridia</taxon>
        <taxon>Candidatus Ornithomonoglobus</taxon>
    </lineage>
</organism>
<feature type="domain" description="SLH" evidence="3">
    <location>
        <begin position="647"/>
        <end position="710"/>
    </location>
</feature>
<proteinExistence type="predicted"/>
<evidence type="ECO:0000313" key="5">
    <source>
        <dbReference type="Proteomes" id="UP000824109"/>
    </source>
</evidence>
<dbReference type="AlphaFoldDB" id="A0A9D1SE96"/>
<reference evidence="4" key="1">
    <citation type="submission" date="2020-10" db="EMBL/GenBank/DDBJ databases">
        <authorList>
            <person name="Gilroy R."/>
        </authorList>
    </citation>
    <scope>NUCLEOTIDE SEQUENCE</scope>
    <source>
        <strain evidence="4">USAMLcec3-3695</strain>
    </source>
</reference>
<gene>
    <name evidence="4" type="ORF">IAA61_05070</name>
</gene>
<dbReference type="PANTHER" id="PTHR40446">
    <property type="entry name" value="N-ACETYLGLUCOSAMINE-1-PHOSPHODIESTER ALPHA-N-ACETYLGLUCOSAMINIDASE"/>
    <property type="match status" value="1"/>
</dbReference>
<sequence>MLIKKISAVALLLCAAVSAPAFAEVLGTLSENWQTDMGGGAVYNHNVFYSDSVGNQTENYVEYKPNSEVVPIVVNGASVFGKRTISSAAQYMQDNNLRPLIGINGDYFSTKTGIPMGYTIIDGEIYSKESGLQDAIGFREDGTAFIDKLGIDASVENDGVKITVQYINKWPQDGLSWVYMLTDDYGETTETEFNALYVICTPTAGDLSLDSEMTMNVDEVFIYDGEIAIPDGKVVFVMDPEGDAASYNMLASLAPGETLTFRNSSYGGTHNWAEAEYGISTIGGRLIENGVIGSGFEAGAAPRTAVGIKADGSVIFYTLDGRQEGYSYGAQLTTLANRMLELGCVDAINLDGGGSTAIGAVFPGSEMFEVTNRPSDGVQRSCANYLFLKDMRAQTGIPWYVEWREYENRNYLAGTSLLLEATSVYDTGNYKMDALTGVTYSAENTGGAASTVDSSGYVTFKGSGTTYINVVGESYSTTFQFEVYETPDEIRLYDEATGEEVTSLTVPEGGMYNIDLEAAAYVNGIRLESYPSLFLWETDGSGMASVDEDGVVSIRDNGSGGGSVSVTVGGTTKAIPITVQENETFADMEGHWAHDVVESMADLGIINGITQDGVSYFMPDDNITRIQYAAIMSKTLGINTSDFADIELTFTDTADIQPWALEYVRAMVGLGYITGRSDGSFGPDDTITRAEAFTMMGRAVEGDANSVMGYADSADIPLWAQEPMGRLTALGIINGYSDNTIKPNGLLTRAEAASLASKLLALDDGE</sequence>
<evidence type="ECO:0000256" key="1">
    <source>
        <dbReference type="ARBA" id="ARBA00022737"/>
    </source>
</evidence>
<evidence type="ECO:0000259" key="3">
    <source>
        <dbReference type="PROSITE" id="PS51272"/>
    </source>
</evidence>
<reference evidence="4" key="2">
    <citation type="journal article" date="2021" name="PeerJ">
        <title>Extensive microbial diversity within the chicken gut microbiome revealed by metagenomics and culture.</title>
        <authorList>
            <person name="Gilroy R."/>
            <person name="Ravi A."/>
            <person name="Getino M."/>
            <person name="Pursley I."/>
            <person name="Horton D.L."/>
            <person name="Alikhan N.F."/>
            <person name="Baker D."/>
            <person name="Gharbi K."/>
            <person name="Hall N."/>
            <person name="Watson M."/>
            <person name="Adriaenssens E.M."/>
            <person name="Foster-Nyarko E."/>
            <person name="Jarju S."/>
            <person name="Secka A."/>
            <person name="Antonio M."/>
            <person name="Oren A."/>
            <person name="Chaudhuri R.R."/>
            <person name="La Ragione R."/>
            <person name="Hildebrand F."/>
            <person name="Pallen M.J."/>
        </authorList>
    </citation>
    <scope>NUCLEOTIDE SEQUENCE</scope>
    <source>
        <strain evidence="4">USAMLcec3-3695</strain>
    </source>
</reference>
<evidence type="ECO:0000313" key="4">
    <source>
        <dbReference type="EMBL" id="HIU57169.1"/>
    </source>
</evidence>
<dbReference type="Pfam" id="PF00395">
    <property type="entry name" value="SLH"/>
    <property type="match status" value="3"/>
</dbReference>
<dbReference type="Proteomes" id="UP000824109">
    <property type="component" value="Unassembled WGS sequence"/>
</dbReference>
<comment type="caution">
    <text evidence="4">The sequence shown here is derived from an EMBL/GenBank/DDBJ whole genome shotgun (WGS) entry which is preliminary data.</text>
</comment>
<keyword evidence="1" id="KW-0677">Repeat</keyword>